<dbReference type="SUPFAM" id="SSF52980">
    <property type="entry name" value="Restriction endonuclease-like"/>
    <property type="match status" value="1"/>
</dbReference>
<dbReference type="PANTHER" id="PTHR38590">
    <property type="entry name" value="BLL0828 PROTEIN"/>
    <property type="match status" value="1"/>
</dbReference>
<evidence type="ECO:0000259" key="2">
    <source>
        <dbReference type="Pfam" id="PF04480"/>
    </source>
</evidence>
<feature type="domain" description="DUF559" evidence="2">
    <location>
        <begin position="52"/>
        <end position="154"/>
    </location>
</feature>
<dbReference type="InterPro" id="IPR011335">
    <property type="entry name" value="Restrct_endonuc-II-like"/>
</dbReference>
<keyword evidence="3" id="KW-0540">Nuclease</keyword>
<proteinExistence type="predicted"/>
<sequence length="202" mass="22559">MSDDQFDSALPLPREGTREQAGTDRPSPCQGGGREGVKEPVRLFNRPQYKARRISLRKNQTAPEQRFWRSVRQKQLGVKFRRQHGIGHYIVDFYCPEKRLVVELDGESHFITAEAKNRDTRRDLELRELGLTVMRFSNEDIMHNLEGVLAVVLGFVNGLSDPTPALPLPGEGADGASHSDTCQGEGQEVIASTVKEELGYGA</sequence>
<dbReference type="Gene3D" id="3.40.960.10">
    <property type="entry name" value="VSR Endonuclease"/>
    <property type="match status" value="1"/>
</dbReference>
<dbReference type="Proteomes" id="UP001209854">
    <property type="component" value="Unassembled WGS sequence"/>
</dbReference>
<dbReference type="CDD" id="cd01038">
    <property type="entry name" value="Endonuclease_DUF559"/>
    <property type="match status" value="1"/>
</dbReference>
<evidence type="ECO:0000313" key="3">
    <source>
        <dbReference type="EMBL" id="MCW7551338.1"/>
    </source>
</evidence>
<keyword evidence="3" id="KW-0378">Hydrolase</keyword>
<dbReference type="Pfam" id="PF04480">
    <property type="entry name" value="DUF559"/>
    <property type="match status" value="1"/>
</dbReference>
<dbReference type="InterPro" id="IPR047216">
    <property type="entry name" value="Endonuclease_DUF559_bact"/>
</dbReference>
<evidence type="ECO:0000256" key="1">
    <source>
        <dbReference type="SAM" id="MobiDB-lite"/>
    </source>
</evidence>
<dbReference type="PANTHER" id="PTHR38590:SF1">
    <property type="entry name" value="BLL0828 PROTEIN"/>
    <property type="match status" value="1"/>
</dbReference>
<organism evidence="3 4">
    <name type="scientific">Endozoicomonas gorgoniicola</name>
    <dbReference type="NCBI Taxonomy" id="1234144"/>
    <lineage>
        <taxon>Bacteria</taxon>
        <taxon>Pseudomonadati</taxon>
        <taxon>Pseudomonadota</taxon>
        <taxon>Gammaproteobacteria</taxon>
        <taxon>Oceanospirillales</taxon>
        <taxon>Endozoicomonadaceae</taxon>
        <taxon>Endozoicomonas</taxon>
    </lineage>
</organism>
<reference evidence="3 4" key="1">
    <citation type="submission" date="2022-10" db="EMBL/GenBank/DDBJ databases">
        <title>High-quality genome sequences of two octocoral-associated bacteria, Endozoicomonas euniceicola EF212 and Endozoicomonas gorgoniicola PS125.</title>
        <authorList>
            <person name="Chiou Y.-J."/>
            <person name="Chen Y.-H."/>
        </authorList>
    </citation>
    <scope>NUCLEOTIDE SEQUENCE [LARGE SCALE GENOMIC DNA]</scope>
    <source>
        <strain evidence="3 4">PS125</strain>
    </source>
</reference>
<evidence type="ECO:0000313" key="4">
    <source>
        <dbReference type="Proteomes" id="UP001209854"/>
    </source>
</evidence>
<accession>A0ABT3MQE5</accession>
<keyword evidence="3" id="KW-0255">Endonuclease</keyword>
<comment type="caution">
    <text evidence="3">The sequence shown here is derived from an EMBL/GenBank/DDBJ whole genome shotgun (WGS) entry which is preliminary data.</text>
</comment>
<name>A0ABT3MQE5_9GAMM</name>
<dbReference type="InterPro" id="IPR007569">
    <property type="entry name" value="DUF559"/>
</dbReference>
<keyword evidence="4" id="KW-1185">Reference proteome</keyword>
<feature type="region of interest" description="Disordered" evidence="1">
    <location>
        <begin position="1"/>
        <end position="40"/>
    </location>
</feature>
<dbReference type="EMBL" id="JAPFCC010000001">
    <property type="protein sequence ID" value="MCW7551338.1"/>
    <property type="molecule type" value="Genomic_DNA"/>
</dbReference>
<protein>
    <submittedName>
        <fullName evidence="3">Endonuclease domain-containing protein</fullName>
    </submittedName>
</protein>
<dbReference type="RefSeq" id="WP_262566399.1">
    <property type="nucleotide sequence ID" value="NZ_JAPFCC010000001.1"/>
</dbReference>
<dbReference type="GO" id="GO:0004519">
    <property type="term" value="F:endonuclease activity"/>
    <property type="evidence" value="ECO:0007669"/>
    <property type="project" value="UniProtKB-KW"/>
</dbReference>
<gene>
    <name evidence="3" type="ORF">NX722_01510</name>
</gene>